<evidence type="ECO:0000313" key="1">
    <source>
        <dbReference type="EMBL" id="MCI86685.1"/>
    </source>
</evidence>
<keyword evidence="2" id="KW-1185">Reference proteome</keyword>
<comment type="caution">
    <text evidence="1">The sequence shown here is derived from an EMBL/GenBank/DDBJ whole genome shotgun (WGS) entry which is preliminary data.</text>
</comment>
<reference evidence="1 2" key="1">
    <citation type="journal article" date="2018" name="Front. Plant Sci.">
        <title>Red Clover (Trifolium pratense) and Zigzag Clover (T. medium) - A Picture of Genomic Similarities and Differences.</title>
        <authorList>
            <person name="Dluhosova J."/>
            <person name="Istvanek J."/>
            <person name="Nedelnik J."/>
            <person name="Repkova J."/>
        </authorList>
    </citation>
    <scope>NUCLEOTIDE SEQUENCE [LARGE SCALE GENOMIC DNA]</scope>
    <source>
        <strain evidence="2">cv. 10/8</strain>
        <tissue evidence="1">Leaf</tissue>
    </source>
</reference>
<organism evidence="1 2">
    <name type="scientific">Trifolium medium</name>
    <dbReference type="NCBI Taxonomy" id="97028"/>
    <lineage>
        <taxon>Eukaryota</taxon>
        <taxon>Viridiplantae</taxon>
        <taxon>Streptophyta</taxon>
        <taxon>Embryophyta</taxon>
        <taxon>Tracheophyta</taxon>
        <taxon>Spermatophyta</taxon>
        <taxon>Magnoliopsida</taxon>
        <taxon>eudicotyledons</taxon>
        <taxon>Gunneridae</taxon>
        <taxon>Pentapetalae</taxon>
        <taxon>rosids</taxon>
        <taxon>fabids</taxon>
        <taxon>Fabales</taxon>
        <taxon>Fabaceae</taxon>
        <taxon>Papilionoideae</taxon>
        <taxon>50 kb inversion clade</taxon>
        <taxon>NPAAA clade</taxon>
        <taxon>Hologalegina</taxon>
        <taxon>IRL clade</taxon>
        <taxon>Trifolieae</taxon>
        <taxon>Trifolium</taxon>
    </lineage>
</organism>
<dbReference type="Proteomes" id="UP000265520">
    <property type="component" value="Unassembled WGS sequence"/>
</dbReference>
<dbReference type="EMBL" id="LXQA011147224">
    <property type="protein sequence ID" value="MCI86685.1"/>
    <property type="molecule type" value="Genomic_DNA"/>
</dbReference>
<evidence type="ECO:0000313" key="2">
    <source>
        <dbReference type="Proteomes" id="UP000265520"/>
    </source>
</evidence>
<sequence>ERAATTLQPEVGGSMKLWNSPGSSIPNSLRVNSEENVPAADAEAPAALWSTWAFMWASYCS</sequence>
<protein>
    <submittedName>
        <fullName evidence="1">Uncharacterized protein</fullName>
    </submittedName>
</protein>
<name>A0A392VIQ9_9FABA</name>
<dbReference type="AlphaFoldDB" id="A0A392VIQ9"/>
<feature type="non-terminal residue" evidence="1">
    <location>
        <position position="1"/>
    </location>
</feature>
<proteinExistence type="predicted"/>
<accession>A0A392VIQ9</accession>